<reference evidence="2" key="1">
    <citation type="submission" date="2015-06" db="EMBL/GenBank/DDBJ databases">
        <title>Expansion of signal transduction pathways in fungi by whole-genome duplication.</title>
        <authorList>
            <consortium name="DOE Joint Genome Institute"/>
            <person name="Corrochano L.M."/>
            <person name="Kuo A."/>
            <person name="Marcet-Houben M."/>
            <person name="Polaino S."/>
            <person name="Salamov A."/>
            <person name="Villalobos J.M."/>
            <person name="Alvarez M.I."/>
            <person name="Avalos J."/>
            <person name="Benito E.P."/>
            <person name="Benoit I."/>
            <person name="Burger G."/>
            <person name="Camino L.P."/>
            <person name="Canovas D."/>
            <person name="Cerda-Olmedo E."/>
            <person name="Cheng J.-F."/>
            <person name="Dominguez A."/>
            <person name="Elias M."/>
            <person name="Eslava A.P."/>
            <person name="Glaser F."/>
            <person name="Grimwood J."/>
            <person name="Gutierrez G."/>
            <person name="Heitman J."/>
            <person name="Henrissat B."/>
            <person name="Iturriaga E.A."/>
            <person name="Lang B.F."/>
            <person name="Lavin J.L."/>
            <person name="Lee S."/>
            <person name="Li W."/>
            <person name="Lindquist E."/>
            <person name="Lopez-Garcia S."/>
            <person name="Luque E.M."/>
            <person name="Marcos A.T."/>
            <person name="Martin J."/>
            <person name="McCluskey K."/>
            <person name="Medina H.R."/>
            <person name="Miralles-Duran A."/>
            <person name="Miyazaki A."/>
            <person name="Munoz-Torres E."/>
            <person name="Oguiza J.A."/>
            <person name="Ohm R."/>
            <person name="Olmedo M."/>
            <person name="Orejas M."/>
            <person name="Ortiz-Castellanos L."/>
            <person name="Pisabarro A.G."/>
            <person name="Rodriguez-Romero J."/>
            <person name="Ruiz-Herrera J."/>
            <person name="Ruiz-Vazquez R."/>
            <person name="Sanz C."/>
            <person name="Schackwitz W."/>
            <person name="Schmutz J."/>
            <person name="Shahriari M."/>
            <person name="Shelest E."/>
            <person name="Silva-Franco F."/>
            <person name="Soanes D."/>
            <person name="Syed K."/>
            <person name="Tagua V.G."/>
            <person name="Talbot N.J."/>
            <person name="Thon M."/>
            <person name="De vries R.P."/>
            <person name="Wiebenga A."/>
            <person name="Yadav J.S."/>
            <person name="Braun E.L."/>
            <person name="Baker S."/>
            <person name="Garre V."/>
            <person name="Horwitz B."/>
            <person name="Torres-Martinez S."/>
            <person name="Idnurm A."/>
            <person name="Herrera-Estrella A."/>
            <person name="Gabaldon T."/>
            <person name="Grigoriev I.V."/>
        </authorList>
    </citation>
    <scope>NUCLEOTIDE SEQUENCE [LARGE SCALE GENOMIC DNA]</scope>
    <source>
        <strain evidence="2">NRRL 1555(-)</strain>
    </source>
</reference>
<organism evidence="1 2">
    <name type="scientific">Phycomyces blakesleeanus (strain ATCC 8743b / DSM 1359 / FGSC 10004 / NBRC 33097 / NRRL 1555)</name>
    <dbReference type="NCBI Taxonomy" id="763407"/>
    <lineage>
        <taxon>Eukaryota</taxon>
        <taxon>Fungi</taxon>
        <taxon>Fungi incertae sedis</taxon>
        <taxon>Mucoromycota</taxon>
        <taxon>Mucoromycotina</taxon>
        <taxon>Mucoromycetes</taxon>
        <taxon>Mucorales</taxon>
        <taxon>Phycomycetaceae</taxon>
        <taxon>Phycomyces</taxon>
    </lineage>
</organism>
<dbReference type="Proteomes" id="UP000077315">
    <property type="component" value="Unassembled WGS sequence"/>
</dbReference>
<protein>
    <submittedName>
        <fullName evidence="1">Uncharacterized protein</fullName>
    </submittedName>
</protein>
<evidence type="ECO:0000313" key="1">
    <source>
        <dbReference type="EMBL" id="OAD80451.1"/>
    </source>
</evidence>
<proteinExistence type="predicted"/>
<dbReference type="InParanoid" id="A0A167QY31"/>
<keyword evidence="2" id="KW-1185">Reference proteome</keyword>
<sequence length="77" mass="9239">MSVPFAQKITGLAFNGFQCVSHATTRIRDKPSRIFFHPGPNPEWFWFHKYTIRYLTGRPILPFNELYYNRHVTFIFD</sequence>
<dbReference type="EMBL" id="KV440971">
    <property type="protein sequence ID" value="OAD80451.1"/>
    <property type="molecule type" value="Genomic_DNA"/>
</dbReference>
<dbReference type="RefSeq" id="XP_018298491.1">
    <property type="nucleotide sequence ID" value="XM_018429917.1"/>
</dbReference>
<dbReference type="VEuPathDB" id="FungiDB:PHYBLDRAFT_138012"/>
<gene>
    <name evidence="1" type="ORF">PHYBLDRAFT_138012</name>
</gene>
<dbReference type="AlphaFoldDB" id="A0A167QY31"/>
<name>A0A167QY31_PHYB8</name>
<evidence type="ECO:0000313" key="2">
    <source>
        <dbReference type="Proteomes" id="UP000077315"/>
    </source>
</evidence>
<accession>A0A167QY31</accession>
<dbReference type="GeneID" id="28990823"/>